<evidence type="ECO:0000313" key="3">
    <source>
        <dbReference type="EMBL" id="GMT18860.1"/>
    </source>
</evidence>
<comment type="caution">
    <text evidence="3">The sequence shown here is derived from an EMBL/GenBank/DDBJ whole genome shotgun (WGS) entry which is preliminary data.</text>
</comment>
<feature type="region of interest" description="Disordered" evidence="2">
    <location>
        <begin position="139"/>
        <end position="159"/>
    </location>
</feature>
<organism evidence="3 4">
    <name type="scientific">Pristionchus fissidentatus</name>
    <dbReference type="NCBI Taxonomy" id="1538716"/>
    <lineage>
        <taxon>Eukaryota</taxon>
        <taxon>Metazoa</taxon>
        <taxon>Ecdysozoa</taxon>
        <taxon>Nematoda</taxon>
        <taxon>Chromadorea</taxon>
        <taxon>Rhabditida</taxon>
        <taxon>Rhabditina</taxon>
        <taxon>Diplogasteromorpha</taxon>
        <taxon>Diplogasteroidea</taxon>
        <taxon>Neodiplogasteridae</taxon>
        <taxon>Pristionchus</taxon>
    </lineage>
</organism>
<dbReference type="EMBL" id="BTSY01000003">
    <property type="protein sequence ID" value="GMT18860.1"/>
    <property type="molecule type" value="Genomic_DNA"/>
</dbReference>
<feature type="compositionally biased region" description="Basic and acidic residues" evidence="2">
    <location>
        <begin position="16"/>
        <end position="27"/>
    </location>
</feature>
<keyword evidence="1" id="KW-0175">Coiled coil</keyword>
<feature type="coiled-coil region" evidence="1">
    <location>
        <begin position="79"/>
        <end position="127"/>
    </location>
</feature>
<sequence>VRYQAANMNSDEHDDPDSGHPTPRDNFDTSTPIRSHGRERRRPSLLVPEPFSPVGSSRFSNSSRHNNTHSNDFKVVNGIIDIVKNNVRLEEEVEEMKNESMRVEQDLEDKDATIAELTEELNKIRTVNVHATIDLRKMEGEQADASTQHDEGLREAERKWEEERREMIERLEEMERELEEEMKNGEELKEWKKKYESLETEKELIMKRAGTTVERNETLIREKEEKMKEEMEKKEKELRDMEEKMIVNESTVAEGNRRMKEFEDEMELLKEQKKNLEGILIEYEETKKERATLRERLAATEEAMRRVNSENLNVRDLERKIREIEKKSTVIEQDLIDARRHYDELKKIREEEMTEGLEMKTKIDQQQSELDRLRKVNDELSVRNVDGDKTKEELEARVGEGRRMEEEMKELRRELERRRDKQKRLEDELDIARKMSEDATREMLGMREEREKEKKEREKEKEEGRLEWMDKDLRETNELRKTMEREKEQSEIRVRDALEAVNRQQQVYEELKLDFEHFKASAQDQYVTDIAAKDEELSAIRDRLAQFESYPGKFVSVDDRYSEGRSVFDLLPTQMKEYLEICTNGQVIRGVDRCKNMIIRGNVGMEREEVAPPPPPAAPSLSHLPLIESLSTCEVHSSNVKHLLDVIVRILEELDGEGITLEIVSSIGDRLSEELMDIDDRVKEMERRNGEIGERLRLSQEERRKIEGEIIRADGDRKRALEEMKELRVALTKACSDRDEAKEKAKTFENAATEYAELHAEVTSELNDSEEDLKACEAKCARIERESSEKDRKIKMLKEEYDDVERKLEEEIARNSSLSIKLVTHTSEVQGLEKEVKRATSEAERYKRKKEKAHGFVWEVLAGLKRHLEVYGRVKSRNMQRQQLLNMCMDQIDETKRAIGGSARLDKLQQTLYTEISQLSSDDVVDEKSSREIRRELDEITNDQENM</sequence>
<evidence type="ECO:0000313" key="4">
    <source>
        <dbReference type="Proteomes" id="UP001432322"/>
    </source>
</evidence>
<reference evidence="3" key="1">
    <citation type="submission" date="2023-10" db="EMBL/GenBank/DDBJ databases">
        <title>Genome assembly of Pristionchus species.</title>
        <authorList>
            <person name="Yoshida K."/>
            <person name="Sommer R.J."/>
        </authorList>
    </citation>
    <scope>NUCLEOTIDE SEQUENCE</scope>
    <source>
        <strain evidence="3">RS5133</strain>
    </source>
</reference>
<keyword evidence="4" id="KW-1185">Reference proteome</keyword>
<feature type="compositionally biased region" description="Low complexity" evidence="2">
    <location>
        <begin position="56"/>
        <end position="70"/>
    </location>
</feature>
<feature type="compositionally biased region" description="Basic and acidic residues" evidence="2">
    <location>
        <begin position="147"/>
        <end position="159"/>
    </location>
</feature>
<evidence type="ECO:0000256" key="2">
    <source>
        <dbReference type="SAM" id="MobiDB-lite"/>
    </source>
</evidence>
<feature type="non-terminal residue" evidence="3">
    <location>
        <position position="1"/>
    </location>
</feature>
<feature type="coiled-coil region" evidence="1">
    <location>
        <begin position="668"/>
        <end position="849"/>
    </location>
</feature>
<feature type="coiled-coil region" evidence="1">
    <location>
        <begin position="363"/>
        <end position="514"/>
    </location>
</feature>
<accession>A0AAV5VGR1</accession>
<gene>
    <name evidence="3" type="ORF">PFISCL1PPCAC_10157</name>
</gene>
<feature type="region of interest" description="Disordered" evidence="2">
    <location>
        <begin position="1"/>
        <end position="71"/>
    </location>
</feature>
<dbReference type="Proteomes" id="UP001432322">
    <property type="component" value="Unassembled WGS sequence"/>
</dbReference>
<name>A0AAV5VGR1_9BILA</name>
<protein>
    <submittedName>
        <fullName evidence="3">Uncharacterized protein</fullName>
    </submittedName>
</protein>
<proteinExistence type="predicted"/>
<dbReference type="AlphaFoldDB" id="A0AAV5VGR1"/>
<evidence type="ECO:0000256" key="1">
    <source>
        <dbReference type="SAM" id="Coils"/>
    </source>
</evidence>